<evidence type="ECO:0000256" key="8">
    <source>
        <dbReference type="ARBA" id="ARBA00023012"/>
    </source>
</evidence>
<dbReference type="PROSITE" id="PS00675">
    <property type="entry name" value="SIGMA54_INTERACT_1"/>
    <property type="match status" value="1"/>
</dbReference>
<dbReference type="InterPro" id="IPR025943">
    <property type="entry name" value="Sigma_54_int_dom_ATP-bd_2"/>
</dbReference>
<feature type="domain" description="Response regulatory" evidence="18">
    <location>
        <begin position="3"/>
        <end position="114"/>
    </location>
</feature>
<comment type="caution">
    <text evidence="19">The sequence shown here is derived from an EMBL/GenBank/DDBJ whole genome shotgun (WGS) entry which is preliminary data.</text>
</comment>
<evidence type="ECO:0000256" key="9">
    <source>
        <dbReference type="ARBA" id="ARBA00023015"/>
    </source>
</evidence>
<feature type="domain" description="Sigma-54 factor interaction" evidence="17">
    <location>
        <begin position="135"/>
        <end position="364"/>
    </location>
</feature>
<dbReference type="GO" id="GO:0005524">
    <property type="term" value="F:ATP binding"/>
    <property type="evidence" value="ECO:0007669"/>
    <property type="project" value="UniProtKB-KW"/>
</dbReference>
<dbReference type="InterPro" id="IPR002078">
    <property type="entry name" value="Sigma_54_int"/>
</dbReference>
<dbReference type="GO" id="GO:0006355">
    <property type="term" value="P:regulation of DNA-templated transcription"/>
    <property type="evidence" value="ECO:0007669"/>
    <property type="project" value="InterPro"/>
</dbReference>
<dbReference type="GO" id="GO:0043565">
    <property type="term" value="F:sequence-specific DNA binding"/>
    <property type="evidence" value="ECO:0007669"/>
    <property type="project" value="InterPro"/>
</dbReference>
<dbReference type="PROSITE" id="PS00676">
    <property type="entry name" value="SIGMA54_INTERACT_2"/>
    <property type="match status" value="1"/>
</dbReference>
<dbReference type="InterPro" id="IPR027417">
    <property type="entry name" value="P-loop_NTPase"/>
</dbReference>
<reference evidence="19 20" key="1">
    <citation type="submission" date="2020-07" db="EMBL/GenBank/DDBJ databases">
        <title>Endozoicomonas sp. nov., isolated from sediment.</title>
        <authorList>
            <person name="Gu T."/>
        </authorList>
    </citation>
    <scope>NUCLEOTIDE SEQUENCE [LARGE SCALE GENOMIC DNA]</scope>
    <source>
        <strain evidence="19 20">SM1973</strain>
    </source>
</reference>
<dbReference type="Pfam" id="PF00158">
    <property type="entry name" value="Sigma54_activat"/>
    <property type="match status" value="1"/>
</dbReference>
<evidence type="ECO:0000256" key="4">
    <source>
        <dbReference type="ARBA" id="ARBA00022491"/>
    </source>
</evidence>
<evidence type="ECO:0000256" key="2">
    <source>
        <dbReference type="ARBA" id="ARBA00019059"/>
    </source>
</evidence>
<dbReference type="RefSeq" id="WP_180568411.1">
    <property type="nucleotide sequence ID" value="NZ_JACCKB010000013.1"/>
</dbReference>
<evidence type="ECO:0000256" key="15">
    <source>
        <dbReference type="ARBA" id="ARBA00031910"/>
    </source>
</evidence>
<dbReference type="InterPro" id="IPR025662">
    <property type="entry name" value="Sigma_54_int_dom_ATP-bd_1"/>
</dbReference>
<name>A0A853HYW3_9GAMM</name>
<evidence type="ECO:0000313" key="20">
    <source>
        <dbReference type="Proteomes" id="UP000569732"/>
    </source>
</evidence>
<evidence type="ECO:0000256" key="6">
    <source>
        <dbReference type="ARBA" id="ARBA00022741"/>
    </source>
</evidence>
<dbReference type="Gene3D" id="1.10.8.60">
    <property type="match status" value="1"/>
</dbReference>
<keyword evidence="8" id="KW-0902">Two-component regulatory system</keyword>
<keyword evidence="11" id="KW-0010">Activator</keyword>
<dbReference type="Proteomes" id="UP000569732">
    <property type="component" value="Unassembled WGS sequence"/>
</dbReference>
<evidence type="ECO:0000313" key="19">
    <source>
        <dbReference type="EMBL" id="NYZ66383.1"/>
    </source>
</evidence>
<dbReference type="Gene3D" id="1.10.10.60">
    <property type="entry name" value="Homeodomain-like"/>
    <property type="match status" value="1"/>
</dbReference>
<evidence type="ECO:0000256" key="12">
    <source>
        <dbReference type="ARBA" id="ARBA00023163"/>
    </source>
</evidence>
<evidence type="ECO:0000256" key="5">
    <source>
        <dbReference type="ARBA" id="ARBA00022553"/>
    </source>
</evidence>
<dbReference type="PROSITE" id="PS50045">
    <property type="entry name" value="SIGMA54_INTERACT_4"/>
    <property type="match status" value="1"/>
</dbReference>
<evidence type="ECO:0000256" key="7">
    <source>
        <dbReference type="ARBA" id="ARBA00022840"/>
    </source>
</evidence>
<dbReference type="InterPro" id="IPR011006">
    <property type="entry name" value="CheY-like_superfamily"/>
</dbReference>
<evidence type="ECO:0000259" key="18">
    <source>
        <dbReference type="PROSITE" id="PS50110"/>
    </source>
</evidence>
<keyword evidence="20" id="KW-1185">Reference proteome</keyword>
<dbReference type="SMART" id="SM00448">
    <property type="entry name" value="REC"/>
    <property type="match status" value="1"/>
</dbReference>
<comment type="subcellular location">
    <subcellularLocation>
        <location evidence="1">Cytoplasm</location>
    </subcellularLocation>
</comment>
<dbReference type="SMART" id="SM00382">
    <property type="entry name" value="AAA"/>
    <property type="match status" value="1"/>
</dbReference>
<accession>A0A853HYW3</accession>
<dbReference type="PROSITE" id="PS50110">
    <property type="entry name" value="RESPONSE_REGULATORY"/>
    <property type="match status" value="1"/>
</dbReference>
<dbReference type="SUPFAM" id="SSF52540">
    <property type="entry name" value="P-loop containing nucleoside triphosphate hydrolases"/>
    <property type="match status" value="1"/>
</dbReference>
<organism evidence="19 20">
    <name type="scientific">Spartinivicinus marinus</name>
    <dbReference type="NCBI Taxonomy" id="2994442"/>
    <lineage>
        <taxon>Bacteria</taxon>
        <taxon>Pseudomonadati</taxon>
        <taxon>Pseudomonadota</taxon>
        <taxon>Gammaproteobacteria</taxon>
        <taxon>Oceanospirillales</taxon>
        <taxon>Zooshikellaceae</taxon>
        <taxon>Spartinivicinus</taxon>
    </lineage>
</organism>
<dbReference type="AlphaFoldDB" id="A0A853HYW3"/>
<dbReference type="Pfam" id="PF02954">
    <property type="entry name" value="HTH_8"/>
    <property type="match status" value="1"/>
</dbReference>
<evidence type="ECO:0000256" key="10">
    <source>
        <dbReference type="ARBA" id="ARBA00023125"/>
    </source>
</evidence>
<dbReference type="EMBL" id="JACCKB010000013">
    <property type="protein sequence ID" value="NYZ66383.1"/>
    <property type="molecule type" value="Genomic_DNA"/>
</dbReference>
<keyword evidence="5 16" id="KW-0597">Phosphoprotein</keyword>
<keyword evidence="6" id="KW-0547">Nucleotide-binding</keyword>
<proteinExistence type="predicted"/>
<evidence type="ECO:0000259" key="17">
    <source>
        <dbReference type="PROSITE" id="PS50045"/>
    </source>
</evidence>
<feature type="modified residue" description="4-aspartylphosphate" evidence="16">
    <location>
        <position position="49"/>
    </location>
</feature>
<keyword evidence="13" id="KW-0535">Nitrogen fixation</keyword>
<dbReference type="Gene3D" id="3.40.50.2300">
    <property type="match status" value="1"/>
</dbReference>
<dbReference type="GO" id="GO:0000160">
    <property type="term" value="P:phosphorelay signal transduction system"/>
    <property type="evidence" value="ECO:0007669"/>
    <property type="project" value="UniProtKB-KW"/>
</dbReference>
<evidence type="ECO:0000256" key="14">
    <source>
        <dbReference type="ARBA" id="ARBA00029881"/>
    </source>
</evidence>
<keyword evidence="10" id="KW-0238">DNA-binding</keyword>
<evidence type="ECO:0000256" key="1">
    <source>
        <dbReference type="ARBA" id="ARBA00004496"/>
    </source>
</evidence>
<dbReference type="Gene3D" id="3.40.50.300">
    <property type="entry name" value="P-loop containing nucleotide triphosphate hydrolases"/>
    <property type="match status" value="1"/>
</dbReference>
<evidence type="ECO:0000256" key="3">
    <source>
        <dbReference type="ARBA" id="ARBA00022490"/>
    </source>
</evidence>
<dbReference type="PANTHER" id="PTHR32071:SF95">
    <property type="entry name" value="DNA-BINDING TRANSCRIPTIONAL REGULATOR NTRC"/>
    <property type="match status" value="1"/>
</dbReference>
<dbReference type="PANTHER" id="PTHR32071">
    <property type="entry name" value="TRANSCRIPTIONAL REGULATORY PROTEIN"/>
    <property type="match status" value="1"/>
</dbReference>
<keyword evidence="3" id="KW-0963">Cytoplasm</keyword>
<dbReference type="InterPro" id="IPR002197">
    <property type="entry name" value="HTH_Fis"/>
</dbReference>
<dbReference type="InterPro" id="IPR001789">
    <property type="entry name" value="Sig_transdc_resp-reg_receiver"/>
</dbReference>
<dbReference type="Pfam" id="PF25601">
    <property type="entry name" value="AAA_lid_14"/>
    <property type="match status" value="1"/>
</dbReference>
<sequence length="454" mass="50803">MTHLLIVDDDQPIRRTLELHLSQHYQTTLASNVEEALATPNIPDIILLDICMPGISGLEAIPDFKLKWVNCRIIIMTAFHDMKSTIVAMQRGADEYIYKPIDIFELDKAIQQAINYQNSCIDKNLVIPTAIQQTIVGSSSSMREIFKTIGKIANTCTTVMITGESGTGKEMVAKAIHHASDRHNKPFIAINCAALVDSLLEAELFGYKKGAFTGAVTDQTGKFQLAHNGTLFLDEIGELSPIIQAKLLRVLQEQQVSPLGSQDPISINTRIISATNVDLEYAIEKNQFRKDLYYRLQVVNINLPPLRQRKSDLPELVSFLLSKASKMLGRQVNKVAVGVMDKLYQHDWPGNIRELENTLTKAAALCCGEIITLADLPDNIYQQPAKPNMTTNKVASTEQNKQAIYSLKEMEKKHVAKVLNYTNWHKGHACEILGISRPRLQRLIAQFNLVKSEL</sequence>
<dbReference type="SUPFAM" id="SSF52172">
    <property type="entry name" value="CheY-like"/>
    <property type="match status" value="1"/>
</dbReference>
<evidence type="ECO:0000256" key="16">
    <source>
        <dbReference type="PROSITE-ProRule" id="PRU00169"/>
    </source>
</evidence>
<dbReference type="PROSITE" id="PS00688">
    <property type="entry name" value="SIGMA54_INTERACT_3"/>
    <property type="match status" value="1"/>
</dbReference>
<dbReference type="InterPro" id="IPR003593">
    <property type="entry name" value="AAA+_ATPase"/>
</dbReference>
<protein>
    <recommendedName>
        <fullName evidence="2">DNA-binding transcriptional regulator NtrC</fullName>
    </recommendedName>
    <alternativeName>
        <fullName evidence="14">Nitrogen regulation protein NR(I)</fullName>
    </alternativeName>
    <alternativeName>
        <fullName evidence="15">Nitrogen regulator I</fullName>
    </alternativeName>
</protein>
<dbReference type="FunFam" id="3.40.50.300:FF:000006">
    <property type="entry name" value="DNA-binding transcriptional regulator NtrC"/>
    <property type="match status" value="1"/>
</dbReference>
<keyword evidence="4" id="KW-0678">Repressor</keyword>
<dbReference type="InterPro" id="IPR058031">
    <property type="entry name" value="AAA_lid_NorR"/>
</dbReference>
<dbReference type="InterPro" id="IPR025944">
    <property type="entry name" value="Sigma_54_int_dom_CS"/>
</dbReference>
<evidence type="ECO:0000256" key="11">
    <source>
        <dbReference type="ARBA" id="ARBA00023159"/>
    </source>
</evidence>
<dbReference type="Pfam" id="PF00072">
    <property type="entry name" value="Response_reg"/>
    <property type="match status" value="1"/>
</dbReference>
<dbReference type="GO" id="GO:0005737">
    <property type="term" value="C:cytoplasm"/>
    <property type="evidence" value="ECO:0007669"/>
    <property type="project" value="UniProtKB-SubCell"/>
</dbReference>
<dbReference type="CDD" id="cd00009">
    <property type="entry name" value="AAA"/>
    <property type="match status" value="1"/>
</dbReference>
<evidence type="ECO:0000256" key="13">
    <source>
        <dbReference type="ARBA" id="ARBA00023231"/>
    </source>
</evidence>
<gene>
    <name evidence="19" type="ORF">H0A36_10205</name>
</gene>
<keyword evidence="7" id="KW-0067">ATP-binding</keyword>
<keyword evidence="9" id="KW-0805">Transcription regulation</keyword>
<keyword evidence="12" id="KW-0804">Transcription</keyword>
<dbReference type="SUPFAM" id="SSF46689">
    <property type="entry name" value="Homeodomain-like"/>
    <property type="match status" value="1"/>
</dbReference>
<dbReference type="InterPro" id="IPR009057">
    <property type="entry name" value="Homeodomain-like_sf"/>
</dbReference>
<dbReference type="CDD" id="cd00156">
    <property type="entry name" value="REC"/>
    <property type="match status" value="1"/>
</dbReference>